<evidence type="ECO:0000313" key="2">
    <source>
        <dbReference type="EMBL" id="UPV75767.1"/>
    </source>
</evidence>
<dbReference type="GeneID" id="72184898"/>
<feature type="transmembrane region" description="Helical" evidence="1">
    <location>
        <begin position="43"/>
        <end position="66"/>
    </location>
</feature>
<accession>A0A8U0HXY4</accession>
<sequence>MSSGGSDETEDEGVVPAPVRKVVRTVTPSYRGRPDTEMTTIGIAYGLGLVVLLIPLLPFIVVVWVVSKITGFLARKAPTDRVR</sequence>
<protein>
    <submittedName>
        <fullName evidence="2">Uncharacterized protein</fullName>
    </submittedName>
</protein>
<dbReference type="RefSeq" id="WP_248651804.1">
    <property type="nucleotide sequence ID" value="NZ_CP096659.1"/>
</dbReference>
<reference evidence="2 3" key="1">
    <citation type="submission" date="2022-04" db="EMBL/GenBank/DDBJ databases">
        <title>Diverse halophilic archaea isolated from saline environments.</title>
        <authorList>
            <person name="Cui H.-L."/>
        </authorList>
    </citation>
    <scope>NUCLEOTIDE SEQUENCE [LARGE SCALE GENOMIC DNA]</scope>
    <source>
        <strain evidence="2 3">XZYJT49</strain>
    </source>
</reference>
<keyword evidence="1" id="KW-0472">Membrane</keyword>
<dbReference type="EMBL" id="CP096659">
    <property type="protein sequence ID" value="UPV75767.1"/>
    <property type="molecule type" value="Genomic_DNA"/>
</dbReference>
<dbReference type="AlphaFoldDB" id="A0A8U0HXY4"/>
<dbReference type="Proteomes" id="UP000830729">
    <property type="component" value="Chromosome"/>
</dbReference>
<dbReference type="KEGG" id="halx:M0R89_06825"/>
<proteinExistence type="predicted"/>
<dbReference type="Pfam" id="PF24379">
    <property type="entry name" value="DUF7535"/>
    <property type="match status" value="1"/>
</dbReference>
<dbReference type="InterPro" id="IPR055957">
    <property type="entry name" value="DUF7535"/>
</dbReference>
<evidence type="ECO:0000256" key="1">
    <source>
        <dbReference type="SAM" id="Phobius"/>
    </source>
</evidence>
<organism evidence="2 3">
    <name type="scientific">Halorussus limi</name>
    <dbReference type="NCBI Taxonomy" id="2938695"/>
    <lineage>
        <taxon>Archaea</taxon>
        <taxon>Methanobacteriati</taxon>
        <taxon>Methanobacteriota</taxon>
        <taxon>Stenosarchaea group</taxon>
        <taxon>Halobacteria</taxon>
        <taxon>Halobacteriales</taxon>
        <taxon>Haladaptataceae</taxon>
        <taxon>Halorussus</taxon>
    </lineage>
</organism>
<name>A0A8U0HXY4_9EURY</name>
<keyword evidence="3" id="KW-1185">Reference proteome</keyword>
<evidence type="ECO:0000313" key="3">
    <source>
        <dbReference type="Proteomes" id="UP000830729"/>
    </source>
</evidence>
<keyword evidence="1" id="KW-0812">Transmembrane</keyword>
<gene>
    <name evidence="2" type="ORF">M0R89_06825</name>
</gene>
<keyword evidence="1" id="KW-1133">Transmembrane helix</keyword>